<reference evidence="1" key="2">
    <citation type="submission" date="2020-06" db="EMBL/GenBank/DDBJ databases">
        <authorList>
            <person name="Sheffer M."/>
        </authorList>
    </citation>
    <scope>NUCLEOTIDE SEQUENCE</scope>
</reference>
<dbReference type="EMBL" id="JABXBU010000015">
    <property type="protein sequence ID" value="KAF8787028.1"/>
    <property type="molecule type" value="Genomic_DNA"/>
</dbReference>
<evidence type="ECO:0000313" key="2">
    <source>
        <dbReference type="Proteomes" id="UP000807504"/>
    </source>
</evidence>
<reference evidence="1" key="1">
    <citation type="journal article" date="2020" name="bioRxiv">
        <title>Chromosome-level reference genome of the European wasp spider Argiope bruennichi: a resource for studies on range expansion and evolutionary adaptation.</title>
        <authorList>
            <person name="Sheffer M.M."/>
            <person name="Hoppe A."/>
            <person name="Krehenwinkel H."/>
            <person name="Uhl G."/>
            <person name="Kuss A.W."/>
            <person name="Jensen L."/>
            <person name="Jensen C."/>
            <person name="Gillespie R.G."/>
            <person name="Hoff K.J."/>
            <person name="Prost S."/>
        </authorList>
    </citation>
    <scope>NUCLEOTIDE SEQUENCE</scope>
</reference>
<protein>
    <submittedName>
        <fullName evidence="1">Uncharacterized protein</fullName>
    </submittedName>
</protein>
<gene>
    <name evidence="1" type="ORF">HNY73_008666</name>
</gene>
<organism evidence="1 2">
    <name type="scientific">Argiope bruennichi</name>
    <name type="common">Wasp spider</name>
    <name type="synonym">Aranea bruennichi</name>
    <dbReference type="NCBI Taxonomy" id="94029"/>
    <lineage>
        <taxon>Eukaryota</taxon>
        <taxon>Metazoa</taxon>
        <taxon>Ecdysozoa</taxon>
        <taxon>Arthropoda</taxon>
        <taxon>Chelicerata</taxon>
        <taxon>Arachnida</taxon>
        <taxon>Araneae</taxon>
        <taxon>Araneomorphae</taxon>
        <taxon>Entelegynae</taxon>
        <taxon>Araneoidea</taxon>
        <taxon>Araneidae</taxon>
        <taxon>Argiope</taxon>
    </lineage>
</organism>
<comment type="caution">
    <text evidence="1">The sequence shown here is derived from an EMBL/GenBank/DDBJ whole genome shotgun (WGS) entry which is preliminary data.</text>
</comment>
<evidence type="ECO:0000313" key="1">
    <source>
        <dbReference type="EMBL" id="KAF8787028.1"/>
    </source>
</evidence>
<name>A0A8T0F9S4_ARGBR</name>
<keyword evidence="2" id="KW-1185">Reference proteome</keyword>
<dbReference type="Proteomes" id="UP000807504">
    <property type="component" value="Unassembled WGS sequence"/>
</dbReference>
<dbReference type="OMA" id="ENITGCW"/>
<sequence>MEKLHSNITQCLKFITEDCKSYSTAVDEGLSHVKLLVAHLTTLKKIKDSYIEDTCFYEIDPDAKRKLQNCIRKEILIEKSAIQKILTDVEIIHNNIIKQCDRIFNMYRSGVQYNVTLTDISETDELSCSIAEKIEALDTFKRTFINNHNGRKFTIDYCTFDGNLENITGCWKTSDISLALKELALILS</sequence>
<dbReference type="AlphaFoldDB" id="A0A8T0F9S4"/>
<accession>A0A8T0F9S4</accession>
<dbReference type="OrthoDB" id="6429163at2759"/>
<proteinExistence type="predicted"/>